<dbReference type="GO" id="GO:0055085">
    <property type="term" value="P:transmembrane transport"/>
    <property type="evidence" value="ECO:0007669"/>
    <property type="project" value="InterPro"/>
</dbReference>
<dbReference type="PANTHER" id="PTHR30177:SF33">
    <property type="entry name" value="POSSIBLE OSMOPROTECTANT (GLYCINE BETAINE_CARNITINE_CHOLINE_L-PROLINE) TRANSPORT INTEGRAL MEMBRANE PROTEIN ABC TRANSPORTER PROZ"/>
    <property type="match status" value="1"/>
</dbReference>
<evidence type="ECO:0000256" key="2">
    <source>
        <dbReference type="ARBA" id="ARBA00022448"/>
    </source>
</evidence>
<dbReference type="CDD" id="cd06261">
    <property type="entry name" value="TM_PBP2"/>
    <property type="match status" value="1"/>
</dbReference>
<dbReference type="GO" id="GO:0005886">
    <property type="term" value="C:plasma membrane"/>
    <property type="evidence" value="ECO:0007669"/>
    <property type="project" value="UniProtKB-SubCell"/>
</dbReference>
<dbReference type="OrthoDB" id="5244012at2"/>
<evidence type="ECO:0000313" key="9">
    <source>
        <dbReference type="Proteomes" id="UP000011760"/>
    </source>
</evidence>
<dbReference type="AlphaFoldDB" id="M1UWD7"/>
<proteinExistence type="inferred from homology"/>
<evidence type="ECO:0000313" key="8">
    <source>
        <dbReference type="EMBL" id="AGG67962.1"/>
    </source>
</evidence>
<dbReference type="RefSeq" id="WP_015652384.1">
    <property type="nucleotide sequence ID" value="NC_020506.1"/>
</dbReference>
<dbReference type="PATRIC" id="fig|1121353.3.peg.2598"/>
<feature type="domain" description="ABC transmembrane type-1" evidence="7">
    <location>
        <begin position="27"/>
        <end position="214"/>
    </location>
</feature>
<comment type="subcellular location">
    <subcellularLocation>
        <location evidence="6">Cell membrane</location>
        <topology evidence="6">Multi-pass membrane protein</topology>
    </subcellularLocation>
    <subcellularLocation>
        <location evidence="1">Membrane</location>
        <topology evidence="1">Multi-pass membrane protein</topology>
    </subcellularLocation>
</comment>
<dbReference type="PROSITE" id="PS50928">
    <property type="entry name" value="ABC_TM1"/>
    <property type="match status" value="1"/>
</dbReference>
<comment type="similarity">
    <text evidence="6">Belongs to the binding-protein-dependent transport system permease family.</text>
</comment>
<dbReference type="KEGG" id="ccn:H924_12705"/>
<dbReference type="Gene3D" id="1.10.3720.10">
    <property type="entry name" value="MetI-like"/>
    <property type="match status" value="1"/>
</dbReference>
<organism evidence="8 9">
    <name type="scientific">Corynebacterium callunae DSM 20147</name>
    <dbReference type="NCBI Taxonomy" id="1121353"/>
    <lineage>
        <taxon>Bacteria</taxon>
        <taxon>Bacillati</taxon>
        <taxon>Actinomycetota</taxon>
        <taxon>Actinomycetes</taxon>
        <taxon>Mycobacteriales</taxon>
        <taxon>Corynebacteriaceae</taxon>
        <taxon>Corynebacterium</taxon>
    </lineage>
</organism>
<dbReference type="HOGENOM" id="CLU_046113_7_1_11"/>
<evidence type="ECO:0000256" key="3">
    <source>
        <dbReference type="ARBA" id="ARBA00022692"/>
    </source>
</evidence>
<dbReference type="PANTHER" id="PTHR30177">
    <property type="entry name" value="GLYCINE BETAINE/L-PROLINE TRANSPORT SYSTEM PERMEASE PROTEIN PROW"/>
    <property type="match status" value="1"/>
</dbReference>
<dbReference type="SUPFAM" id="SSF161098">
    <property type="entry name" value="MetI-like"/>
    <property type="match status" value="1"/>
</dbReference>
<dbReference type="InterPro" id="IPR035906">
    <property type="entry name" value="MetI-like_sf"/>
</dbReference>
<keyword evidence="3 6" id="KW-0812">Transmembrane</keyword>
<keyword evidence="4 6" id="KW-1133">Transmembrane helix</keyword>
<evidence type="ECO:0000256" key="6">
    <source>
        <dbReference type="RuleBase" id="RU363032"/>
    </source>
</evidence>
<accession>M1UWD7</accession>
<feature type="transmembrane region" description="Helical" evidence="6">
    <location>
        <begin position="153"/>
        <end position="176"/>
    </location>
</feature>
<dbReference type="InterPro" id="IPR000515">
    <property type="entry name" value="MetI-like"/>
</dbReference>
<evidence type="ECO:0000259" key="7">
    <source>
        <dbReference type="PROSITE" id="PS50928"/>
    </source>
</evidence>
<dbReference type="InterPro" id="IPR051204">
    <property type="entry name" value="ABC_transp_perm/SBD"/>
</dbReference>
<protein>
    <submittedName>
        <fullName evidence="8">ABC-type proline/glycine betaine transporter, permease</fullName>
    </submittedName>
</protein>
<dbReference type="Pfam" id="PF00528">
    <property type="entry name" value="BPD_transp_1"/>
    <property type="match status" value="1"/>
</dbReference>
<dbReference type="eggNOG" id="COG1174">
    <property type="taxonomic scope" value="Bacteria"/>
</dbReference>
<dbReference type="STRING" id="1121353.H924_12705"/>
<feature type="transmembrane region" description="Helical" evidence="6">
    <location>
        <begin position="31"/>
        <end position="53"/>
    </location>
</feature>
<dbReference type="Proteomes" id="UP000011760">
    <property type="component" value="Chromosome"/>
</dbReference>
<dbReference type="GO" id="GO:0031460">
    <property type="term" value="P:glycine betaine transport"/>
    <property type="evidence" value="ECO:0007669"/>
    <property type="project" value="TreeGrafter"/>
</dbReference>
<sequence length="235" mass="24605">MNLFALSMQWLSDPQNWSGSGSIPQRLAEHIGISLVVLLIAMVVAFPLGVWIGHKSPRAGRGKEFAGACVTALAGAGRAIPTLGLLTLLGLWLGIGLLAPMIALVVLVIPPLLAGFYSGIASVDPATVKASRAIGMTEKQIIQRVELPLARPIILGGVRSALVQVIATATLAAYTADAGLGRYIFSGLKSRDYGEMLGGAILVIALALLIEVVFSLVGWFRRNFASHAATSSNKP</sequence>
<keyword evidence="2 6" id="KW-0813">Transport</keyword>
<keyword evidence="9" id="KW-1185">Reference proteome</keyword>
<evidence type="ECO:0000256" key="4">
    <source>
        <dbReference type="ARBA" id="ARBA00022989"/>
    </source>
</evidence>
<name>M1UWD7_9CORY</name>
<gene>
    <name evidence="8" type="ORF">H924_12705</name>
</gene>
<dbReference type="EMBL" id="CP004354">
    <property type="protein sequence ID" value="AGG67962.1"/>
    <property type="molecule type" value="Genomic_DNA"/>
</dbReference>
<keyword evidence="5 6" id="KW-0472">Membrane</keyword>
<feature type="transmembrane region" description="Helical" evidence="6">
    <location>
        <begin position="196"/>
        <end position="220"/>
    </location>
</feature>
<evidence type="ECO:0000256" key="1">
    <source>
        <dbReference type="ARBA" id="ARBA00004141"/>
    </source>
</evidence>
<evidence type="ECO:0000256" key="5">
    <source>
        <dbReference type="ARBA" id="ARBA00023136"/>
    </source>
</evidence>
<reference evidence="8 9" key="1">
    <citation type="submission" date="2013-02" db="EMBL/GenBank/DDBJ databases">
        <title>The complete genome sequence of Corynebacterium callunae DSM 20147.</title>
        <authorList>
            <person name="Ruckert C."/>
            <person name="Albersmeier A."/>
            <person name="Kalinowski J."/>
        </authorList>
    </citation>
    <scope>NUCLEOTIDE SEQUENCE [LARGE SCALE GENOMIC DNA]</scope>
    <source>
        <strain evidence="8 9">DSM 20147</strain>
    </source>
</reference>